<dbReference type="PROSITE" id="PS50850">
    <property type="entry name" value="MFS"/>
    <property type="match status" value="1"/>
</dbReference>
<proteinExistence type="predicted"/>
<feature type="transmembrane region" description="Helical" evidence="6">
    <location>
        <begin position="99"/>
        <end position="119"/>
    </location>
</feature>
<feature type="transmembrane region" description="Helical" evidence="6">
    <location>
        <begin position="131"/>
        <end position="152"/>
    </location>
</feature>
<evidence type="ECO:0000313" key="8">
    <source>
        <dbReference type="EMBL" id="TCV91537.1"/>
    </source>
</evidence>
<dbReference type="CDD" id="cd06174">
    <property type="entry name" value="MFS"/>
    <property type="match status" value="1"/>
</dbReference>
<dbReference type="InterPro" id="IPR011701">
    <property type="entry name" value="MFS"/>
</dbReference>
<feature type="transmembrane region" description="Helical" evidence="6">
    <location>
        <begin position="9"/>
        <end position="29"/>
    </location>
</feature>
<reference evidence="8 9" key="1">
    <citation type="submission" date="2019-03" db="EMBL/GenBank/DDBJ databases">
        <title>Genomic Encyclopedia of Type Strains, Phase IV (KMG-IV): sequencing the most valuable type-strain genomes for metagenomic binning, comparative biology and taxonomic classification.</title>
        <authorList>
            <person name="Goeker M."/>
        </authorList>
    </citation>
    <scope>NUCLEOTIDE SEQUENCE [LARGE SCALE GENOMIC DNA]</scope>
    <source>
        <strain evidence="8 9">DSM 29487</strain>
    </source>
</reference>
<feature type="transmembrane region" description="Helical" evidence="6">
    <location>
        <begin position="35"/>
        <end position="58"/>
    </location>
</feature>
<dbReference type="InterPro" id="IPR020846">
    <property type="entry name" value="MFS_dom"/>
</dbReference>
<dbReference type="Pfam" id="PF07690">
    <property type="entry name" value="MFS_1"/>
    <property type="match status" value="1"/>
</dbReference>
<protein>
    <submittedName>
        <fullName evidence="8">Putative MFS family arabinose efflux permease</fullName>
    </submittedName>
</protein>
<dbReference type="PANTHER" id="PTHR23530">
    <property type="entry name" value="TRANSPORT PROTEIN-RELATED"/>
    <property type="match status" value="1"/>
</dbReference>
<comment type="caution">
    <text evidence="8">The sequence shown here is derived from an EMBL/GenBank/DDBJ whole genome shotgun (WGS) entry which is preliminary data.</text>
</comment>
<dbReference type="RefSeq" id="WP_066450648.1">
    <property type="nucleotide sequence ID" value="NZ_JANKBF010000026.1"/>
</dbReference>
<feature type="transmembrane region" description="Helical" evidence="6">
    <location>
        <begin position="206"/>
        <end position="224"/>
    </location>
</feature>
<dbReference type="SUPFAM" id="SSF103473">
    <property type="entry name" value="MFS general substrate transporter"/>
    <property type="match status" value="1"/>
</dbReference>
<dbReference type="AlphaFoldDB" id="A0A4R3YGY6"/>
<evidence type="ECO:0000256" key="3">
    <source>
        <dbReference type="ARBA" id="ARBA00022692"/>
    </source>
</evidence>
<organism evidence="8 9">
    <name type="scientific">Longibaculum muris</name>
    <dbReference type="NCBI Taxonomy" id="1796628"/>
    <lineage>
        <taxon>Bacteria</taxon>
        <taxon>Bacillati</taxon>
        <taxon>Bacillota</taxon>
        <taxon>Erysipelotrichia</taxon>
        <taxon>Erysipelotrichales</taxon>
        <taxon>Coprobacillaceae</taxon>
        <taxon>Longibaculum</taxon>
    </lineage>
</organism>
<evidence type="ECO:0000256" key="5">
    <source>
        <dbReference type="ARBA" id="ARBA00023136"/>
    </source>
</evidence>
<evidence type="ECO:0000259" key="7">
    <source>
        <dbReference type="PROSITE" id="PS50850"/>
    </source>
</evidence>
<name>A0A4R3YGY6_9FIRM</name>
<feature type="transmembrane region" description="Helical" evidence="6">
    <location>
        <begin position="158"/>
        <end position="176"/>
    </location>
</feature>
<dbReference type="InterPro" id="IPR036259">
    <property type="entry name" value="MFS_trans_sf"/>
</dbReference>
<dbReference type="Proteomes" id="UP000295515">
    <property type="component" value="Unassembled WGS sequence"/>
</dbReference>
<dbReference type="InterPro" id="IPR053160">
    <property type="entry name" value="MFS_DHA3_Transporter"/>
</dbReference>
<dbReference type="PANTHER" id="PTHR23530:SF1">
    <property type="entry name" value="PERMEASE, MAJOR FACILITATOR SUPERFAMILY-RELATED"/>
    <property type="match status" value="1"/>
</dbReference>
<comment type="subcellular location">
    <subcellularLocation>
        <location evidence="1">Cell membrane</location>
        <topology evidence="1">Multi-pass membrane protein</topology>
    </subcellularLocation>
</comment>
<sequence length="383" mass="43021">MYSKKNIRIMYAMSLLQGMVFYGPIATLYRQSVGVTVFQITFIESVSLALAILLEIPWGVVADKIGYKKSMIICSLLYFISKIVFYGANGFTAFLIERIILSVVIAGLSGLDSSILYLSAPPQQSQKVFSIYNNLGTTGLIFAAGVYSIFIRDHYREAAFLTMISYAIAFFLSLGLDEVKDQDESNSSFSLNDFRDCFQEFLKHKAFLLFLIAIALFNETHQTITTFLNQLQFIAGGLNNQQIGYIYIVTTLCGLLGLFSTYLTNKLGERRLIVILLIAMFIACSALTITYIPIISIVAIVGMRISFSLLQPLQMKIQNQQIETTNRATLLSLNAVMMDSVAIITNLIFGRLADFHLSYAMMLGVIFSFLSIICYTLWLRYQK</sequence>
<gene>
    <name evidence="8" type="ORF">EDD60_13132</name>
</gene>
<keyword evidence="3 6" id="KW-0812">Transmembrane</keyword>
<keyword evidence="9" id="KW-1185">Reference proteome</keyword>
<feature type="transmembrane region" description="Helical" evidence="6">
    <location>
        <begin position="271"/>
        <end position="288"/>
    </location>
</feature>
<dbReference type="GO" id="GO:0005886">
    <property type="term" value="C:plasma membrane"/>
    <property type="evidence" value="ECO:0007669"/>
    <property type="project" value="UniProtKB-SubCell"/>
</dbReference>
<evidence type="ECO:0000256" key="4">
    <source>
        <dbReference type="ARBA" id="ARBA00022989"/>
    </source>
</evidence>
<evidence type="ECO:0000313" key="9">
    <source>
        <dbReference type="Proteomes" id="UP000295515"/>
    </source>
</evidence>
<dbReference type="GO" id="GO:0022857">
    <property type="term" value="F:transmembrane transporter activity"/>
    <property type="evidence" value="ECO:0007669"/>
    <property type="project" value="InterPro"/>
</dbReference>
<feature type="transmembrane region" description="Helical" evidence="6">
    <location>
        <begin position="331"/>
        <end position="353"/>
    </location>
</feature>
<dbReference type="GeneID" id="98916680"/>
<dbReference type="Gene3D" id="1.20.1250.20">
    <property type="entry name" value="MFS general substrate transporter like domains"/>
    <property type="match status" value="1"/>
</dbReference>
<feature type="transmembrane region" description="Helical" evidence="6">
    <location>
        <begin position="294"/>
        <end position="310"/>
    </location>
</feature>
<evidence type="ECO:0000256" key="1">
    <source>
        <dbReference type="ARBA" id="ARBA00004651"/>
    </source>
</evidence>
<evidence type="ECO:0000256" key="6">
    <source>
        <dbReference type="SAM" id="Phobius"/>
    </source>
</evidence>
<dbReference type="EMBL" id="SMCQ01000031">
    <property type="protein sequence ID" value="TCV91537.1"/>
    <property type="molecule type" value="Genomic_DNA"/>
</dbReference>
<feature type="transmembrane region" description="Helical" evidence="6">
    <location>
        <begin position="70"/>
        <end position="87"/>
    </location>
</feature>
<keyword evidence="4 6" id="KW-1133">Transmembrane helix</keyword>
<accession>A0A4R3YGY6</accession>
<feature type="transmembrane region" description="Helical" evidence="6">
    <location>
        <begin position="244"/>
        <end position="264"/>
    </location>
</feature>
<evidence type="ECO:0000256" key="2">
    <source>
        <dbReference type="ARBA" id="ARBA00022448"/>
    </source>
</evidence>
<feature type="transmembrane region" description="Helical" evidence="6">
    <location>
        <begin position="359"/>
        <end position="379"/>
    </location>
</feature>
<keyword evidence="2" id="KW-0813">Transport</keyword>
<keyword evidence="5 6" id="KW-0472">Membrane</keyword>
<feature type="domain" description="Major facilitator superfamily (MFS) profile" evidence="7">
    <location>
        <begin position="1"/>
        <end position="383"/>
    </location>
</feature>